<evidence type="ECO:0000256" key="2">
    <source>
        <dbReference type="SAM" id="SignalP"/>
    </source>
</evidence>
<evidence type="ECO:0000256" key="1">
    <source>
        <dbReference type="SAM" id="MobiDB-lite"/>
    </source>
</evidence>
<proteinExistence type="predicted"/>
<evidence type="ECO:0000313" key="3">
    <source>
        <dbReference type="EMBL" id="MFH4976271.1"/>
    </source>
</evidence>
<feature type="chain" id="PRO_5044809600" evidence="2">
    <location>
        <begin position="22"/>
        <end position="139"/>
    </location>
</feature>
<sequence>MRANSGSVLNVITVLLLLSEAKNLLDAAKGSSGRFRSKVRKGEAEGTSEIVGPRKSSTNVGNKERYEAKDSLEQNLDVDFDEYNLWKEIGYDGRGQWTDAETFREDENDYNNISEEDEVLRPHHKDDLLEQLCIQAHSI</sequence>
<keyword evidence="4" id="KW-1185">Reference proteome</keyword>
<dbReference type="EMBL" id="JBGFUD010001430">
    <property type="protein sequence ID" value="MFH4976271.1"/>
    <property type="molecule type" value="Genomic_DNA"/>
</dbReference>
<dbReference type="AlphaFoldDB" id="A0ABD6EFT5"/>
<accession>A0ABD6EFT5</accession>
<gene>
    <name evidence="3" type="ORF">AB6A40_002980</name>
</gene>
<keyword evidence="2" id="KW-0732">Signal</keyword>
<name>A0ABD6EFT5_9BILA</name>
<dbReference type="Proteomes" id="UP001608902">
    <property type="component" value="Unassembled WGS sequence"/>
</dbReference>
<organism evidence="3 4">
    <name type="scientific">Gnathostoma spinigerum</name>
    <dbReference type="NCBI Taxonomy" id="75299"/>
    <lineage>
        <taxon>Eukaryota</taxon>
        <taxon>Metazoa</taxon>
        <taxon>Ecdysozoa</taxon>
        <taxon>Nematoda</taxon>
        <taxon>Chromadorea</taxon>
        <taxon>Rhabditida</taxon>
        <taxon>Spirurina</taxon>
        <taxon>Gnathostomatomorpha</taxon>
        <taxon>Gnathostomatoidea</taxon>
        <taxon>Gnathostomatidae</taxon>
        <taxon>Gnathostoma</taxon>
    </lineage>
</organism>
<comment type="caution">
    <text evidence="3">The sequence shown here is derived from an EMBL/GenBank/DDBJ whole genome shotgun (WGS) entry which is preliminary data.</text>
</comment>
<evidence type="ECO:0000313" key="4">
    <source>
        <dbReference type="Proteomes" id="UP001608902"/>
    </source>
</evidence>
<reference evidence="3 4" key="1">
    <citation type="submission" date="2024-08" db="EMBL/GenBank/DDBJ databases">
        <title>Gnathostoma spinigerum genome.</title>
        <authorList>
            <person name="Gonzalez-Bertolin B."/>
            <person name="Monzon S."/>
            <person name="Zaballos A."/>
            <person name="Jimenez P."/>
            <person name="Dekumyoy P."/>
            <person name="Varona S."/>
            <person name="Cuesta I."/>
            <person name="Sumanam S."/>
            <person name="Adisakwattana P."/>
            <person name="Gasser R.B."/>
            <person name="Hernandez-Gonzalez A."/>
            <person name="Young N.D."/>
            <person name="Perteguer M.J."/>
        </authorList>
    </citation>
    <scope>NUCLEOTIDE SEQUENCE [LARGE SCALE GENOMIC DNA]</scope>
    <source>
        <strain evidence="3">AL3</strain>
        <tissue evidence="3">Liver</tissue>
    </source>
</reference>
<feature type="region of interest" description="Disordered" evidence="1">
    <location>
        <begin position="38"/>
        <end position="61"/>
    </location>
</feature>
<feature type="signal peptide" evidence="2">
    <location>
        <begin position="1"/>
        <end position="21"/>
    </location>
</feature>
<protein>
    <submittedName>
        <fullName evidence="3">Uncharacterized protein</fullName>
    </submittedName>
</protein>